<dbReference type="InterPro" id="IPR027417">
    <property type="entry name" value="P-loop_NTPase"/>
</dbReference>
<sequence length="265" mass="30391">MKPPVVIAKPDNLNERNLEFEQAPLKTNLFLNSVPKSGSHLLKNIVRMFVPVEQQYDVDFIQFPTLKQHHHALIADPAKLSWGHLLFADTSSILLREARHIVLVRDPYDWVLARARFFLSDNFQGGLENLKHNAVDMPDFLNMMIFGIHERFPNMQEIYLHNAAAWMGTQARMLKYEDLLEHVKNLDADAAEVFFRDLFDFAGIELPDDWRARIRIGSDRKQSGTARENLDLKGVSVPNELPDAQKQLVEFTAPGLRALLGYFDG</sequence>
<comment type="caution">
    <text evidence="1">The sequence shown here is derived from an EMBL/GenBank/DDBJ whole genome shotgun (WGS) entry which is preliminary data.</text>
</comment>
<gene>
    <name evidence="1" type="ORF">GCM10007853_28650</name>
</gene>
<evidence type="ECO:0000313" key="2">
    <source>
        <dbReference type="Proteomes" id="UP001161391"/>
    </source>
</evidence>
<dbReference type="SUPFAM" id="SSF52540">
    <property type="entry name" value="P-loop containing nucleoside triphosphate hydrolases"/>
    <property type="match status" value="1"/>
</dbReference>
<name>A0ABQ5VBW6_9PROT</name>
<dbReference type="RefSeq" id="WP_284392031.1">
    <property type="nucleotide sequence ID" value="NZ_BSNK01000002.1"/>
</dbReference>
<dbReference type="EMBL" id="BSNK01000002">
    <property type="protein sequence ID" value="GLQ24991.1"/>
    <property type="molecule type" value="Genomic_DNA"/>
</dbReference>
<dbReference type="Proteomes" id="UP001161391">
    <property type="component" value="Unassembled WGS sequence"/>
</dbReference>
<accession>A0ABQ5VBW6</accession>
<reference evidence="1" key="2">
    <citation type="submission" date="2023-01" db="EMBL/GenBank/DDBJ databases">
        <title>Draft genome sequence of Algimonas ampicilliniresistens strain NBRC 108219.</title>
        <authorList>
            <person name="Sun Q."/>
            <person name="Mori K."/>
        </authorList>
    </citation>
    <scope>NUCLEOTIDE SEQUENCE</scope>
    <source>
        <strain evidence="1">NBRC 108219</strain>
    </source>
</reference>
<organism evidence="1 2">
    <name type="scientific">Algimonas ampicilliniresistens</name>
    <dbReference type="NCBI Taxonomy" id="1298735"/>
    <lineage>
        <taxon>Bacteria</taxon>
        <taxon>Pseudomonadati</taxon>
        <taxon>Pseudomonadota</taxon>
        <taxon>Alphaproteobacteria</taxon>
        <taxon>Maricaulales</taxon>
        <taxon>Robiginitomaculaceae</taxon>
        <taxon>Algimonas</taxon>
    </lineage>
</organism>
<evidence type="ECO:0000313" key="1">
    <source>
        <dbReference type="EMBL" id="GLQ24991.1"/>
    </source>
</evidence>
<reference evidence="1" key="1">
    <citation type="journal article" date="2014" name="Int. J. Syst. Evol. Microbiol.">
        <title>Complete genome of a new Firmicutes species belonging to the dominant human colonic microbiota ('Ruminococcus bicirculans') reveals two chromosomes and a selective capacity to utilize plant glucans.</title>
        <authorList>
            <consortium name="NISC Comparative Sequencing Program"/>
            <person name="Wegmann U."/>
            <person name="Louis P."/>
            <person name="Goesmann A."/>
            <person name="Henrissat B."/>
            <person name="Duncan S.H."/>
            <person name="Flint H.J."/>
        </authorList>
    </citation>
    <scope>NUCLEOTIDE SEQUENCE</scope>
    <source>
        <strain evidence="1">NBRC 108219</strain>
    </source>
</reference>
<dbReference type="Gene3D" id="3.40.50.300">
    <property type="entry name" value="P-loop containing nucleotide triphosphate hydrolases"/>
    <property type="match status" value="1"/>
</dbReference>
<protein>
    <recommendedName>
        <fullName evidence="3">Sulfotransferase domain-containing protein</fullName>
    </recommendedName>
</protein>
<evidence type="ECO:0008006" key="3">
    <source>
        <dbReference type="Google" id="ProtNLM"/>
    </source>
</evidence>
<keyword evidence="2" id="KW-1185">Reference proteome</keyword>
<proteinExistence type="predicted"/>